<sequence>MSHNFRTFSKEQLFNSIKYCNSLYICQYDFVLLCTENVSFKYFCRAFHFR</sequence>
<dbReference type="AlphaFoldDB" id="A0A0E9R7I9"/>
<name>A0A0E9R7I9_ANGAN</name>
<organism evidence="1">
    <name type="scientific">Anguilla anguilla</name>
    <name type="common">European freshwater eel</name>
    <name type="synonym">Muraena anguilla</name>
    <dbReference type="NCBI Taxonomy" id="7936"/>
    <lineage>
        <taxon>Eukaryota</taxon>
        <taxon>Metazoa</taxon>
        <taxon>Chordata</taxon>
        <taxon>Craniata</taxon>
        <taxon>Vertebrata</taxon>
        <taxon>Euteleostomi</taxon>
        <taxon>Actinopterygii</taxon>
        <taxon>Neopterygii</taxon>
        <taxon>Teleostei</taxon>
        <taxon>Anguilliformes</taxon>
        <taxon>Anguillidae</taxon>
        <taxon>Anguilla</taxon>
    </lineage>
</organism>
<protein>
    <submittedName>
        <fullName evidence="1">Uncharacterized protein</fullName>
    </submittedName>
</protein>
<evidence type="ECO:0000313" key="1">
    <source>
        <dbReference type="EMBL" id="JAH24288.1"/>
    </source>
</evidence>
<proteinExistence type="predicted"/>
<reference evidence="1" key="2">
    <citation type="journal article" date="2015" name="Fish Shellfish Immunol.">
        <title>Early steps in the European eel (Anguilla anguilla)-Vibrio vulnificus interaction in the gills: Role of the RtxA13 toxin.</title>
        <authorList>
            <person name="Callol A."/>
            <person name="Pajuelo D."/>
            <person name="Ebbesson L."/>
            <person name="Teles M."/>
            <person name="MacKenzie S."/>
            <person name="Amaro C."/>
        </authorList>
    </citation>
    <scope>NUCLEOTIDE SEQUENCE</scope>
</reference>
<accession>A0A0E9R7I9</accession>
<dbReference type="EMBL" id="GBXM01084289">
    <property type="protein sequence ID" value="JAH24288.1"/>
    <property type="molecule type" value="Transcribed_RNA"/>
</dbReference>
<reference evidence="1" key="1">
    <citation type="submission" date="2014-11" db="EMBL/GenBank/DDBJ databases">
        <authorList>
            <person name="Amaro Gonzalez C."/>
        </authorList>
    </citation>
    <scope>NUCLEOTIDE SEQUENCE</scope>
</reference>